<dbReference type="AlphaFoldDB" id="A0A5F7ZTT1"/>
<dbReference type="InParanoid" id="A0A5F7ZTT1"/>
<dbReference type="OMA" id="WETMTRE"/>
<evidence type="ECO:0000313" key="3">
    <source>
        <dbReference type="Proteomes" id="UP000006718"/>
    </source>
</evidence>
<protein>
    <submittedName>
        <fullName evidence="2">Uncharacterized protein</fullName>
    </submittedName>
</protein>
<feature type="region of interest" description="Disordered" evidence="1">
    <location>
        <begin position="160"/>
        <end position="240"/>
    </location>
</feature>
<feature type="compositionally biased region" description="Pro residues" evidence="1">
    <location>
        <begin position="196"/>
        <end position="205"/>
    </location>
</feature>
<dbReference type="GeneTree" id="ENSGT00390000002684"/>
<feature type="compositionally biased region" description="Basic and acidic residues" evidence="1">
    <location>
        <begin position="30"/>
        <end position="41"/>
    </location>
</feature>
<evidence type="ECO:0000313" key="2">
    <source>
        <dbReference type="Ensembl" id="ENSMMUP00000068048.1"/>
    </source>
</evidence>
<name>A0A5F7ZTT1_MACMU</name>
<reference evidence="2" key="3">
    <citation type="submission" date="2025-08" db="UniProtKB">
        <authorList>
            <consortium name="Ensembl"/>
        </authorList>
    </citation>
    <scope>IDENTIFICATION</scope>
    <source>
        <strain evidence="2">17573</strain>
    </source>
</reference>
<reference evidence="2" key="4">
    <citation type="submission" date="2025-09" db="UniProtKB">
        <authorList>
            <consortium name="Ensembl"/>
        </authorList>
    </citation>
    <scope>IDENTIFICATION</scope>
    <source>
        <strain evidence="2">17573</strain>
    </source>
</reference>
<accession>A0A5F7ZTT1</accession>
<dbReference type="Bgee" id="ENSMMUG00000052020">
    <property type="expression patterns" value="Expressed in olfactory segment of nasal mucosa and 1 other cell type or tissue"/>
</dbReference>
<dbReference type="VEuPathDB" id="HostDB:ENSMMUG00000052020"/>
<dbReference type="PaxDb" id="9544-ENSMMUP00000020613"/>
<reference evidence="2" key="2">
    <citation type="submission" date="2019-01" db="EMBL/GenBank/DDBJ databases">
        <authorList>
            <person name="Graves T."/>
            <person name="Eichler E.E."/>
            <person name="Wilson R.K."/>
        </authorList>
    </citation>
    <scope>NUCLEOTIDE SEQUENCE [LARGE SCALE GENOMIC DNA]</scope>
    <source>
        <strain evidence="2">17573</strain>
    </source>
</reference>
<dbReference type="Proteomes" id="UP000006718">
    <property type="component" value="Chromosome 20"/>
</dbReference>
<sequence length="240" mass="25514">MPESPHQGDWGCPYAAAAPDVGNGGSKNISEVRKPRPEKCQPKRHSLPQAQKAEEVGKCGGICLPVCLQDPGACPSWLPLEKGLRRPTFGRRTEAGPRGKGFGLHRGNSGLRTAEVTHGPCWEAADVPLTASCSEWRRNVVARQVPEASAELCSRNQPWAAATPSSLHPSPQSGLVEGTPTNLNRTLPSGIRGSQPLPPGQPPIPGRSSWETMTREPIPPHPQPEIQTQGVGGATLLLKA</sequence>
<dbReference type="Ensembl" id="ENSMMUT00000089190.1">
    <property type="protein sequence ID" value="ENSMMUP00000068048.1"/>
    <property type="gene ID" value="ENSMMUG00000052020.1"/>
</dbReference>
<proteinExistence type="predicted"/>
<keyword evidence="3" id="KW-1185">Reference proteome</keyword>
<organism evidence="2 3">
    <name type="scientific">Macaca mulatta</name>
    <name type="common">Rhesus macaque</name>
    <dbReference type="NCBI Taxonomy" id="9544"/>
    <lineage>
        <taxon>Eukaryota</taxon>
        <taxon>Metazoa</taxon>
        <taxon>Chordata</taxon>
        <taxon>Craniata</taxon>
        <taxon>Vertebrata</taxon>
        <taxon>Euteleostomi</taxon>
        <taxon>Mammalia</taxon>
        <taxon>Eutheria</taxon>
        <taxon>Euarchontoglires</taxon>
        <taxon>Primates</taxon>
        <taxon>Haplorrhini</taxon>
        <taxon>Catarrhini</taxon>
        <taxon>Cercopithecidae</taxon>
        <taxon>Cercopithecinae</taxon>
        <taxon>Macaca</taxon>
    </lineage>
</organism>
<feature type="region of interest" description="Disordered" evidence="1">
    <location>
        <begin position="1"/>
        <end position="51"/>
    </location>
</feature>
<feature type="compositionally biased region" description="Polar residues" evidence="1">
    <location>
        <begin position="163"/>
        <end position="187"/>
    </location>
</feature>
<reference evidence="3" key="1">
    <citation type="journal article" date="2007" name="Science">
        <title>Evolutionary and biomedical insights from the rhesus macaque genome.</title>
        <authorList>
            <person name="Gibbs R.A."/>
            <person name="Rogers J."/>
            <person name="Katze M.G."/>
            <person name="Bumgarner R."/>
            <person name="Weinstock G.M."/>
            <person name="Mardis E.R."/>
            <person name="Remington K.A."/>
            <person name="Strausberg R.L."/>
            <person name="Venter J.C."/>
            <person name="Wilson R.K."/>
            <person name="Batzer M.A."/>
            <person name="Bustamante C.D."/>
            <person name="Eichler E.E."/>
            <person name="Hahn M.W."/>
            <person name="Hardison R.C."/>
            <person name="Makova K.D."/>
            <person name="Miller W."/>
            <person name="Milosavljevic A."/>
            <person name="Palermo R.E."/>
            <person name="Siepel A."/>
            <person name="Sikela J.M."/>
            <person name="Attaway T."/>
            <person name="Bell S."/>
            <person name="Bernard K.E."/>
            <person name="Buhay C.J."/>
            <person name="Chandrabose M.N."/>
            <person name="Dao M."/>
            <person name="Davis C."/>
            <person name="Delehaunty K.D."/>
            <person name="Ding Y."/>
            <person name="Dinh H.H."/>
            <person name="Dugan-Rocha S."/>
            <person name="Fulton L.A."/>
            <person name="Gabisi R.A."/>
            <person name="Garner T.T."/>
            <person name="Godfrey J."/>
            <person name="Hawes A.C."/>
            <person name="Hernandez J."/>
            <person name="Hines S."/>
            <person name="Holder M."/>
            <person name="Hume J."/>
            <person name="Jhangiani S.N."/>
            <person name="Joshi V."/>
            <person name="Khan Z.M."/>
            <person name="Kirkness E.F."/>
            <person name="Cree A."/>
            <person name="Fowler R.G."/>
            <person name="Lee S."/>
            <person name="Lewis L.R."/>
            <person name="Li Z."/>
            <person name="Liu Y.-S."/>
            <person name="Moore S.M."/>
            <person name="Muzny D."/>
            <person name="Nazareth L.V."/>
            <person name="Ngo D.N."/>
            <person name="Okwuonu G.O."/>
            <person name="Pai G."/>
            <person name="Parker D."/>
            <person name="Paul H.A."/>
            <person name="Pfannkoch C."/>
            <person name="Pohl C.S."/>
            <person name="Rogers Y.-H.C."/>
            <person name="Ruiz S.J."/>
            <person name="Sabo A."/>
            <person name="Santibanez J."/>
            <person name="Schneider B.W."/>
            <person name="Smith S.M."/>
            <person name="Sodergren E."/>
            <person name="Svatek A.F."/>
            <person name="Utterback T.R."/>
            <person name="Vattathil S."/>
            <person name="Warren W."/>
            <person name="White C.S."/>
            <person name="Chinwalla A.T."/>
            <person name="Feng Y."/>
            <person name="Halpern A.L."/>
            <person name="Hillier L.W."/>
            <person name="Huang X."/>
            <person name="Minx P."/>
            <person name="Nelson J.O."/>
            <person name="Pepin K.H."/>
            <person name="Qin X."/>
            <person name="Sutton G.G."/>
            <person name="Venter E."/>
            <person name="Walenz B.P."/>
            <person name="Wallis J.W."/>
            <person name="Worley K.C."/>
            <person name="Yang S.-P."/>
            <person name="Jones S.M."/>
            <person name="Marra M.A."/>
            <person name="Rocchi M."/>
            <person name="Schein J.E."/>
            <person name="Baertsch R."/>
            <person name="Clarke L."/>
            <person name="Csuros M."/>
            <person name="Glasscock J."/>
            <person name="Harris R.A."/>
            <person name="Havlak P."/>
            <person name="Jackson A.R."/>
            <person name="Jiang H."/>
            <person name="Liu Y."/>
            <person name="Messina D.N."/>
            <person name="Shen Y."/>
            <person name="Song H.X.-Z."/>
            <person name="Wylie T."/>
            <person name="Zhang L."/>
            <person name="Birney E."/>
            <person name="Han K."/>
            <person name="Konkel M.K."/>
            <person name="Lee J."/>
            <person name="Smit A.F.A."/>
            <person name="Ullmer B."/>
            <person name="Wang H."/>
            <person name="Xing J."/>
            <person name="Burhans R."/>
            <person name="Cheng Z."/>
            <person name="Karro J.E."/>
            <person name="Ma J."/>
            <person name="Raney B."/>
            <person name="She X."/>
            <person name="Cox M.J."/>
            <person name="Demuth J.P."/>
            <person name="Dumas L.J."/>
            <person name="Han S.-G."/>
            <person name="Hopkins J."/>
            <person name="Karimpour-Fard A."/>
            <person name="Kim Y.H."/>
            <person name="Pollack J.R."/>
            <person name="Vinar T."/>
            <person name="Addo-Quaye C."/>
            <person name="Degenhardt J."/>
            <person name="Denby A."/>
            <person name="Hubisz M.J."/>
            <person name="Indap A."/>
            <person name="Kosiol C."/>
            <person name="Lahn B.T."/>
            <person name="Lawson H.A."/>
            <person name="Marklein A."/>
            <person name="Nielsen R."/>
            <person name="Vallender E.J."/>
            <person name="Clark A.G."/>
            <person name="Ferguson B."/>
            <person name="Hernandez R.D."/>
            <person name="Hirani K."/>
            <person name="Kehrer-Sawatzki H."/>
            <person name="Kolb J."/>
            <person name="Patil S."/>
            <person name="Pu L.-L."/>
            <person name="Ren Y."/>
            <person name="Smith D.G."/>
            <person name="Wheeler D.A."/>
            <person name="Schenck I."/>
            <person name="Ball E.V."/>
            <person name="Chen R."/>
            <person name="Cooper D.N."/>
            <person name="Giardine B."/>
            <person name="Hsu F."/>
            <person name="Kent W.J."/>
            <person name="Lesk A."/>
            <person name="Nelson D.L."/>
            <person name="O'brien W.E."/>
            <person name="Pruefer K."/>
            <person name="Stenson P.D."/>
            <person name="Wallace J.C."/>
            <person name="Ke H."/>
            <person name="Liu X.-M."/>
            <person name="Wang P."/>
            <person name="Xiang A.P."/>
            <person name="Yang F."/>
            <person name="Barber G.P."/>
            <person name="Haussler D."/>
            <person name="Karolchik D."/>
            <person name="Kern A.D."/>
            <person name="Kuhn R.M."/>
            <person name="Smith K.E."/>
            <person name="Zwieg A.S."/>
        </authorList>
    </citation>
    <scope>NUCLEOTIDE SEQUENCE [LARGE SCALE GENOMIC DNA]</scope>
    <source>
        <strain evidence="3">17573</strain>
    </source>
</reference>
<evidence type="ECO:0000256" key="1">
    <source>
        <dbReference type="SAM" id="MobiDB-lite"/>
    </source>
</evidence>